<keyword evidence="5" id="KW-1185">Reference proteome</keyword>
<accession>A0ABR8V1A8</accession>
<keyword evidence="2" id="KW-0472">Membrane</keyword>
<comment type="caution">
    <text evidence="4">The sequence shown here is derived from an EMBL/GenBank/DDBJ whole genome shotgun (WGS) entry which is preliminary data.</text>
</comment>
<proteinExistence type="predicted"/>
<feature type="region of interest" description="Disordered" evidence="1">
    <location>
        <begin position="1"/>
        <end position="34"/>
    </location>
</feature>
<name>A0ABR8V1A8_9CELL</name>
<sequence length="120" mass="11987">MTSDVIAWPPRPRGVTLGRPGARGRAPSDARRGGVISRTADDAAGRGGAPGALALVGALGVVFGDIGTSPLCAATAVVATAQGAGAQIDRTFVYGMTSTVLWSLTLVVSILYAPPRTASP</sequence>
<feature type="transmembrane region" description="Helical" evidence="2">
    <location>
        <begin position="52"/>
        <end position="79"/>
    </location>
</feature>
<evidence type="ECO:0000313" key="5">
    <source>
        <dbReference type="Proteomes" id="UP000633601"/>
    </source>
</evidence>
<dbReference type="Pfam" id="PF02705">
    <property type="entry name" value="K_trans"/>
    <property type="match status" value="1"/>
</dbReference>
<organism evidence="4 5">
    <name type="scientific">Oerskovia gallyi</name>
    <dbReference type="NCBI Taxonomy" id="2762226"/>
    <lineage>
        <taxon>Bacteria</taxon>
        <taxon>Bacillati</taxon>
        <taxon>Actinomycetota</taxon>
        <taxon>Actinomycetes</taxon>
        <taxon>Micrococcales</taxon>
        <taxon>Cellulomonadaceae</taxon>
        <taxon>Oerskovia</taxon>
    </lineage>
</organism>
<evidence type="ECO:0000256" key="2">
    <source>
        <dbReference type="SAM" id="Phobius"/>
    </source>
</evidence>
<feature type="transmembrane region" description="Helical" evidence="2">
    <location>
        <begin position="91"/>
        <end position="113"/>
    </location>
</feature>
<dbReference type="RefSeq" id="WP_191789836.1">
    <property type="nucleotide sequence ID" value="NZ_JACSQE010000004.1"/>
</dbReference>
<dbReference type="EMBL" id="JACSQE010000004">
    <property type="protein sequence ID" value="MBD7998116.1"/>
    <property type="molecule type" value="Genomic_DNA"/>
</dbReference>
<evidence type="ECO:0000259" key="3">
    <source>
        <dbReference type="Pfam" id="PF02705"/>
    </source>
</evidence>
<dbReference type="InterPro" id="IPR053951">
    <property type="entry name" value="K_trans_N"/>
</dbReference>
<keyword evidence="2" id="KW-1133">Transmembrane helix</keyword>
<gene>
    <name evidence="4" type="ORF">H9640_06095</name>
</gene>
<evidence type="ECO:0000313" key="4">
    <source>
        <dbReference type="EMBL" id="MBD7998116.1"/>
    </source>
</evidence>
<reference evidence="4 5" key="1">
    <citation type="submission" date="2020-08" db="EMBL/GenBank/DDBJ databases">
        <title>A Genomic Blueprint of the Chicken Gut Microbiome.</title>
        <authorList>
            <person name="Gilroy R."/>
            <person name="Ravi A."/>
            <person name="Getino M."/>
            <person name="Pursley I."/>
            <person name="Horton D.L."/>
            <person name="Alikhan N.-F."/>
            <person name="Baker D."/>
            <person name="Gharbi K."/>
            <person name="Hall N."/>
            <person name="Watson M."/>
            <person name="Adriaenssens E.M."/>
            <person name="Foster-Nyarko E."/>
            <person name="Jarju S."/>
            <person name="Secka A."/>
            <person name="Antonio M."/>
            <person name="Oren A."/>
            <person name="Chaudhuri R."/>
            <person name="La Ragione R.M."/>
            <person name="Hildebrand F."/>
            <person name="Pallen M.J."/>
        </authorList>
    </citation>
    <scope>NUCLEOTIDE SEQUENCE [LARGE SCALE GENOMIC DNA]</scope>
    <source>
        <strain evidence="4 5">Sa2CUA8</strain>
    </source>
</reference>
<evidence type="ECO:0000256" key="1">
    <source>
        <dbReference type="SAM" id="MobiDB-lite"/>
    </source>
</evidence>
<protein>
    <submittedName>
        <fullName evidence="4">KUP/HAK/KT family potassium transporter</fullName>
    </submittedName>
</protein>
<feature type="domain" description="K+ potassium transporter integral membrane" evidence="3">
    <location>
        <begin position="56"/>
        <end position="113"/>
    </location>
</feature>
<dbReference type="Proteomes" id="UP000633601">
    <property type="component" value="Unassembled WGS sequence"/>
</dbReference>
<keyword evidence="2" id="KW-0812">Transmembrane</keyword>